<evidence type="ECO:0000256" key="1">
    <source>
        <dbReference type="SAM" id="MobiDB-lite"/>
    </source>
</evidence>
<dbReference type="AlphaFoldDB" id="A0AAE1DPG7"/>
<feature type="compositionally biased region" description="Basic residues" evidence="1">
    <location>
        <begin position="65"/>
        <end position="79"/>
    </location>
</feature>
<gene>
    <name evidence="2" type="ORF">RRG08_016770</name>
</gene>
<dbReference type="Proteomes" id="UP001283361">
    <property type="component" value="Unassembled WGS sequence"/>
</dbReference>
<sequence>MGAPRCCTALYACAYRPLSQGTSGCNKVAPEAGRVEVPWLPAPCSVSAVRVPGPRLTGPLATGRLTRHHQSRRHRQFDH</sequence>
<accession>A0AAE1DPG7</accession>
<name>A0AAE1DPG7_9GAST</name>
<organism evidence="2 3">
    <name type="scientific">Elysia crispata</name>
    <name type="common">lettuce slug</name>
    <dbReference type="NCBI Taxonomy" id="231223"/>
    <lineage>
        <taxon>Eukaryota</taxon>
        <taxon>Metazoa</taxon>
        <taxon>Spiralia</taxon>
        <taxon>Lophotrochozoa</taxon>
        <taxon>Mollusca</taxon>
        <taxon>Gastropoda</taxon>
        <taxon>Heterobranchia</taxon>
        <taxon>Euthyneura</taxon>
        <taxon>Panpulmonata</taxon>
        <taxon>Sacoglossa</taxon>
        <taxon>Placobranchoidea</taxon>
        <taxon>Plakobranchidae</taxon>
        <taxon>Elysia</taxon>
    </lineage>
</organism>
<feature type="region of interest" description="Disordered" evidence="1">
    <location>
        <begin position="55"/>
        <end position="79"/>
    </location>
</feature>
<dbReference type="EMBL" id="JAWDGP010002977">
    <property type="protein sequence ID" value="KAK3778306.1"/>
    <property type="molecule type" value="Genomic_DNA"/>
</dbReference>
<evidence type="ECO:0000313" key="3">
    <source>
        <dbReference type="Proteomes" id="UP001283361"/>
    </source>
</evidence>
<proteinExistence type="predicted"/>
<comment type="caution">
    <text evidence="2">The sequence shown here is derived from an EMBL/GenBank/DDBJ whole genome shotgun (WGS) entry which is preliminary data.</text>
</comment>
<evidence type="ECO:0000313" key="2">
    <source>
        <dbReference type="EMBL" id="KAK3778306.1"/>
    </source>
</evidence>
<protein>
    <submittedName>
        <fullName evidence="2">Uncharacterized protein</fullName>
    </submittedName>
</protein>
<keyword evidence="3" id="KW-1185">Reference proteome</keyword>
<reference evidence="2" key="1">
    <citation type="journal article" date="2023" name="G3 (Bethesda)">
        <title>A reference genome for the long-term kleptoplast-retaining sea slug Elysia crispata morphotype clarki.</title>
        <authorList>
            <person name="Eastman K.E."/>
            <person name="Pendleton A.L."/>
            <person name="Shaikh M.A."/>
            <person name="Suttiyut T."/>
            <person name="Ogas R."/>
            <person name="Tomko P."/>
            <person name="Gavelis G."/>
            <person name="Widhalm J.R."/>
            <person name="Wisecaver J.H."/>
        </authorList>
    </citation>
    <scope>NUCLEOTIDE SEQUENCE</scope>
    <source>
        <strain evidence="2">ECLA1</strain>
    </source>
</reference>